<name>A0AAW1SLG8_9CHLO</name>
<comment type="caution">
    <text evidence="2">The sequence shown here is derived from an EMBL/GenBank/DDBJ whole genome shotgun (WGS) entry which is preliminary data.</text>
</comment>
<organism evidence="2 3">
    <name type="scientific">Apatococcus fuscideae</name>
    <dbReference type="NCBI Taxonomy" id="2026836"/>
    <lineage>
        <taxon>Eukaryota</taxon>
        <taxon>Viridiplantae</taxon>
        <taxon>Chlorophyta</taxon>
        <taxon>core chlorophytes</taxon>
        <taxon>Trebouxiophyceae</taxon>
        <taxon>Chlorellales</taxon>
        <taxon>Chlorellaceae</taxon>
        <taxon>Apatococcus</taxon>
    </lineage>
</organism>
<evidence type="ECO:0000313" key="3">
    <source>
        <dbReference type="Proteomes" id="UP001485043"/>
    </source>
</evidence>
<dbReference type="AlphaFoldDB" id="A0AAW1SLG8"/>
<sequence length="106" mass="12193">MLWTQEAQRGQQRGDSRDPNERRTKLSVPSKARGRGRSRGCGLSRFSALVTFQEPVLQDLPVYSGPGFRSVFKQLKQSHYRRVRASQDAPLNSDLMIIHPLPFRFH</sequence>
<feature type="region of interest" description="Disordered" evidence="1">
    <location>
        <begin position="1"/>
        <end position="40"/>
    </location>
</feature>
<evidence type="ECO:0000256" key="1">
    <source>
        <dbReference type="SAM" id="MobiDB-lite"/>
    </source>
</evidence>
<dbReference type="EMBL" id="JALJOV010001381">
    <property type="protein sequence ID" value="KAK9848755.1"/>
    <property type="molecule type" value="Genomic_DNA"/>
</dbReference>
<feature type="compositionally biased region" description="Polar residues" evidence="1">
    <location>
        <begin position="1"/>
        <end position="11"/>
    </location>
</feature>
<proteinExistence type="predicted"/>
<reference evidence="2 3" key="1">
    <citation type="journal article" date="2024" name="Nat. Commun.">
        <title>Phylogenomics reveals the evolutionary origins of lichenization in chlorophyte algae.</title>
        <authorList>
            <person name="Puginier C."/>
            <person name="Libourel C."/>
            <person name="Otte J."/>
            <person name="Skaloud P."/>
            <person name="Haon M."/>
            <person name="Grisel S."/>
            <person name="Petersen M."/>
            <person name="Berrin J.G."/>
            <person name="Delaux P.M."/>
            <person name="Dal Grande F."/>
            <person name="Keller J."/>
        </authorList>
    </citation>
    <scope>NUCLEOTIDE SEQUENCE [LARGE SCALE GENOMIC DNA]</scope>
    <source>
        <strain evidence="2 3">SAG 2523</strain>
    </source>
</reference>
<gene>
    <name evidence="2" type="ORF">WJX84_011807</name>
</gene>
<protein>
    <submittedName>
        <fullName evidence="2">Uncharacterized protein</fullName>
    </submittedName>
</protein>
<accession>A0AAW1SLG8</accession>
<feature type="compositionally biased region" description="Basic and acidic residues" evidence="1">
    <location>
        <begin position="12"/>
        <end position="24"/>
    </location>
</feature>
<keyword evidence="3" id="KW-1185">Reference proteome</keyword>
<dbReference type="Proteomes" id="UP001485043">
    <property type="component" value="Unassembled WGS sequence"/>
</dbReference>
<evidence type="ECO:0000313" key="2">
    <source>
        <dbReference type="EMBL" id="KAK9848755.1"/>
    </source>
</evidence>